<gene>
    <name evidence="9" type="ORF">QYM36_017588</name>
</gene>
<evidence type="ECO:0000256" key="7">
    <source>
        <dbReference type="SAM" id="MobiDB-lite"/>
    </source>
</evidence>
<dbReference type="AlphaFoldDB" id="A0AA88HEM6"/>
<dbReference type="SUPFAM" id="SSF56672">
    <property type="entry name" value="DNA/RNA polymerases"/>
    <property type="match status" value="1"/>
</dbReference>
<dbReference type="InterPro" id="IPR050951">
    <property type="entry name" value="Retrovirus_Pol_polyprotein"/>
</dbReference>
<evidence type="ECO:0000313" key="10">
    <source>
        <dbReference type="Proteomes" id="UP001187531"/>
    </source>
</evidence>
<evidence type="ECO:0000256" key="2">
    <source>
        <dbReference type="ARBA" id="ARBA00022695"/>
    </source>
</evidence>
<evidence type="ECO:0000256" key="1">
    <source>
        <dbReference type="ARBA" id="ARBA00022679"/>
    </source>
</evidence>
<keyword evidence="3" id="KW-0540">Nuclease</keyword>
<keyword evidence="4" id="KW-0255">Endonuclease</keyword>
<dbReference type="Gene3D" id="3.10.10.10">
    <property type="entry name" value="HIV Type 1 Reverse Transcriptase, subunit A, domain 1"/>
    <property type="match status" value="1"/>
</dbReference>
<organism evidence="9 10">
    <name type="scientific">Artemia franciscana</name>
    <name type="common">Brine shrimp</name>
    <name type="synonym">Artemia sanfranciscana</name>
    <dbReference type="NCBI Taxonomy" id="6661"/>
    <lineage>
        <taxon>Eukaryota</taxon>
        <taxon>Metazoa</taxon>
        <taxon>Ecdysozoa</taxon>
        <taxon>Arthropoda</taxon>
        <taxon>Crustacea</taxon>
        <taxon>Branchiopoda</taxon>
        <taxon>Anostraca</taxon>
        <taxon>Artemiidae</taxon>
        <taxon>Artemia</taxon>
    </lineage>
</organism>
<dbReference type="InterPro" id="IPR041373">
    <property type="entry name" value="RT_RNaseH"/>
</dbReference>
<dbReference type="CDD" id="cd09274">
    <property type="entry name" value="RNase_HI_RT_Ty3"/>
    <property type="match status" value="1"/>
</dbReference>
<dbReference type="GO" id="GO:0016255">
    <property type="term" value="P:attachment of GPI anchor to protein"/>
    <property type="evidence" value="ECO:0007669"/>
    <property type="project" value="InterPro"/>
</dbReference>
<keyword evidence="10" id="KW-1185">Reference proteome</keyword>
<dbReference type="InterPro" id="IPR043128">
    <property type="entry name" value="Rev_trsase/Diguanyl_cyclase"/>
</dbReference>
<evidence type="ECO:0000313" key="9">
    <source>
        <dbReference type="EMBL" id="KAK2704146.1"/>
    </source>
</evidence>
<feature type="domain" description="Reverse transcriptase RNase H-like" evidence="8">
    <location>
        <begin position="800"/>
        <end position="898"/>
    </location>
</feature>
<reference evidence="9" key="1">
    <citation type="submission" date="2023-07" db="EMBL/GenBank/DDBJ databases">
        <title>Chromosome-level genome assembly of Artemia franciscana.</title>
        <authorList>
            <person name="Jo E."/>
        </authorList>
    </citation>
    <scope>NUCLEOTIDE SEQUENCE</scope>
    <source>
        <tissue evidence="9">Whole body</tissue>
    </source>
</reference>
<keyword evidence="1" id="KW-0808">Transferase</keyword>
<comment type="caution">
    <text evidence="9">The sequence shown here is derived from an EMBL/GenBank/DDBJ whole genome shotgun (WGS) entry which is preliminary data.</text>
</comment>
<keyword evidence="6" id="KW-0695">RNA-directed DNA polymerase</keyword>
<dbReference type="Gene3D" id="3.30.70.270">
    <property type="match status" value="2"/>
</dbReference>
<feature type="region of interest" description="Disordered" evidence="7">
    <location>
        <begin position="347"/>
        <end position="371"/>
    </location>
</feature>
<dbReference type="GO" id="GO:0016787">
    <property type="term" value="F:hydrolase activity"/>
    <property type="evidence" value="ECO:0007669"/>
    <property type="project" value="UniProtKB-KW"/>
</dbReference>
<keyword evidence="5" id="KW-0378">Hydrolase</keyword>
<dbReference type="InterPro" id="IPR043502">
    <property type="entry name" value="DNA/RNA_pol_sf"/>
</dbReference>
<accession>A0AA88HEM6</accession>
<dbReference type="InterPro" id="IPR007245">
    <property type="entry name" value="PIG-T"/>
</dbReference>
<keyword evidence="2" id="KW-0548">Nucleotidyltransferase</keyword>
<feature type="compositionally biased region" description="Basic and acidic residues" evidence="7">
    <location>
        <begin position="347"/>
        <end position="360"/>
    </location>
</feature>
<dbReference type="CDD" id="cd01647">
    <property type="entry name" value="RT_LTR"/>
    <property type="match status" value="1"/>
</dbReference>
<evidence type="ECO:0000256" key="4">
    <source>
        <dbReference type="ARBA" id="ARBA00022759"/>
    </source>
</evidence>
<dbReference type="Pfam" id="PF17917">
    <property type="entry name" value="RT_RNaseH"/>
    <property type="match status" value="1"/>
</dbReference>
<dbReference type="EMBL" id="JAVRJZ010000032">
    <property type="protein sequence ID" value="KAK2704146.1"/>
    <property type="molecule type" value="Genomic_DNA"/>
</dbReference>
<sequence>TAECVGVKWELVLSLTLVTEPPVMNVASLGKQDWSLISTFGSGLYSHCPLAQISKVYIDVTQNQTGRHFQLLPETQVLSSTRNGLKSYFAVYDVQQSTDDGRLNIRAIYEKPIVYGVIPPPPLYATRFVAGHGNERGTVVTQITNTRASDAIKVVYLEALPWYLRVYGHTLTVISLNTKERLFPEYFHFVPGRDRVRPHHLEIVLEVPSYSTVEIQFEFEKAFLKWHEYPPDANHGFDIPAAIISAYLFIPRNYTALSQESSTFESSMNVSSAKGYALKMHSETLVVTMATPDFSMPYNVICLTCTVVALAFGPLHNYTTKRFVKRLPKESKGKKFFNSLREKMKWGKGKGEKRDEKAEVPESVDPPNTTSGEFHQLGIAGTSSGSQDIHALDFSPCLGSELYIDSIHSMNQTKDHHIDLYFSTQKKYISFKLDTGADANILPFKEYERCCPRPTLNKTNSILTSYTNGKLNVYGVCEAEIQYKDRPGQKHKFFVVDTQKDDVFEGIGQLPGVCKLTLKEGAVPTVQPPKRVPFALEKRLKAELDRLEQMKIIEKVTKPTDWVNSVVIVEKANGNLRICLDPVDLNKNLKRPHYPIPTFKSITQRCAGAKIFSKLDATSGFWSMMLDYESSNLTTFNPIYGHDFQRKMEEAFENLNLGLIVDDIVICGADDSEHDERLKAAVERAREKNVKFNQEKCVFGAESIPYFGHLLTSEGIKPDPEKTRAITEMPPPENSEQLQKLLGMLNYLSRYIPNLSSLNKSLRELARADEYKWKPGHEKAFSKIKSALCSNLAYFDRKCKNIEVKVDASKHGLGAVLAVDDNVVAFGSCSMSETKQQYSQIEKELLAVVFGCKHFHQYIYGRTITITTDHKPLERILVKPISKAPPQLQRMMLSIQPYSLKFVYRPGSEIPVADTLSSLHTPDLDNENEKQVEVFVHTLFKNSPIANGKMEKIRNATCTELRKLSQTILYGWPLS</sequence>
<evidence type="ECO:0000256" key="5">
    <source>
        <dbReference type="ARBA" id="ARBA00022801"/>
    </source>
</evidence>
<evidence type="ECO:0000256" key="6">
    <source>
        <dbReference type="ARBA" id="ARBA00022918"/>
    </source>
</evidence>
<evidence type="ECO:0000259" key="8">
    <source>
        <dbReference type="Pfam" id="PF17917"/>
    </source>
</evidence>
<dbReference type="GO" id="GO:0003964">
    <property type="term" value="F:RNA-directed DNA polymerase activity"/>
    <property type="evidence" value="ECO:0007669"/>
    <property type="project" value="UniProtKB-KW"/>
</dbReference>
<dbReference type="Pfam" id="PF04113">
    <property type="entry name" value="Gpi16"/>
    <property type="match status" value="1"/>
</dbReference>
<dbReference type="GO" id="GO:0004519">
    <property type="term" value="F:endonuclease activity"/>
    <property type="evidence" value="ECO:0007669"/>
    <property type="project" value="UniProtKB-KW"/>
</dbReference>
<evidence type="ECO:0000256" key="3">
    <source>
        <dbReference type="ARBA" id="ARBA00022722"/>
    </source>
</evidence>
<dbReference type="GO" id="GO:0042765">
    <property type="term" value="C:GPI-anchor transamidase complex"/>
    <property type="evidence" value="ECO:0007669"/>
    <property type="project" value="InterPro"/>
</dbReference>
<dbReference type="PANTHER" id="PTHR37984">
    <property type="entry name" value="PROTEIN CBG26694"/>
    <property type="match status" value="1"/>
</dbReference>
<dbReference type="FunFam" id="3.30.70.270:FF:000003">
    <property type="entry name" value="Transposon Ty3-G Gag-Pol polyprotein"/>
    <property type="match status" value="1"/>
</dbReference>
<dbReference type="FunFam" id="3.10.20.370:FF:000001">
    <property type="entry name" value="Retrovirus-related Pol polyprotein from transposon 17.6-like protein"/>
    <property type="match status" value="1"/>
</dbReference>
<feature type="non-terminal residue" evidence="9">
    <location>
        <position position="975"/>
    </location>
</feature>
<dbReference type="Proteomes" id="UP001187531">
    <property type="component" value="Unassembled WGS sequence"/>
</dbReference>
<dbReference type="PANTHER" id="PTHR37984:SF7">
    <property type="entry name" value="INTEGRASE CATALYTIC DOMAIN-CONTAINING PROTEIN"/>
    <property type="match status" value="1"/>
</dbReference>
<protein>
    <recommendedName>
        <fullName evidence="8">Reverse transcriptase RNase H-like domain-containing protein</fullName>
    </recommendedName>
</protein>
<proteinExistence type="predicted"/>
<name>A0AA88HEM6_ARTSF</name>